<comment type="caution">
    <text evidence="1">The sequence shown here is derived from an EMBL/GenBank/DDBJ whole genome shotgun (WGS) entry which is preliminary data.</text>
</comment>
<evidence type="ECO:0000313" key="2">
    <source>
        <dbReference type="Proteomes" id="UP000632222"/>
    </source>
</evidence>
<proteinExistence type="predicted"/>
<protein>
    <submittedName>
        <fullName evidence="1">Uncharacterized protein</fullName>
    </submittedName>
</protein>
<accession>A0ABQ2DHU4</accession>
<gene>
    <name evidence="1" type="ORF">GCM10008938_50920</name>
</gene>
<reference evidence="2" key="1">
    <citation type="journal article" date="2019" name="Int. J. Syst. Evol. Microbiol.">
        <title>The Global Catalogue of Microorganisms (GCM) 10K type strain sequencing project: providing services to taxonomists for standard genome sequencing and annotation.</title>
        <authorList>
            <consortium name="The Broad Institute Genomics Platform"/>
            <consortium name="The Broad Institute Genome Sequencing Center for Infectious Disease"/>
            <person name="Wu L."/>
            <person name="Ma J."/>
        </authorList>
    </citation>
    <scope>NUCLEOTIDE SEQUENCE [LARGE SCALE GENOMIC DNA]</scope>
    <source>
        <strain evidence="2">JCM 14370</strain>
    </source>
</reference>
<organism evidence="1 2">
    <name type="scientific">Deinococcus roseus</name>
    <dbReference type="NCBI Taxonomy" id="392414"/>
    <lineage>
        <taxon>Bacteria</taxon>
        <taxon>Thermotogati</taxon>
        <taxon>Deinococcota</taxon>
        <taxon>Deinococci</taxon>
        <taxon>Deinococcales</taxon>
        <taxon>Deinococcaceae</taxon>
        <taxon>Deinococcus</taxon>
    </lineage>
</organism>
<sequence length="61" mass="6665">MWRGPQEVRKHAVFDFAADWADPGCLIGGVVVLIANHISPARNLADTAEPALMVSQQAHWV</sequence>
<keyword evidence="2" id="KW-1185">Reference proteome</keyword>
<name>A0ABQ2DHU4_9DEIO</name>
<dbReference type="Proteomes" id="UP000632222">
    <property type="component" value="Unassembled WGS sequence"/>
</dbReference>
<evidence type="ECO:0000313" key="1">
    <source>
        <dbReference type="EMBL" id="GGJ58613.1"/>
    </source>
</evidence>
<dbReference type="EMBL" id="BMOD01000045">
    <property type="protein sequence ID" value="GGJ58613.1"/>
    <property type="molecule type" value="Genomic_DNA"/>
</dbReference>